<evidence type="ECO:0000256" key="1">
    <source>
        <dbReference type="ARBA" id="ARBA00002056"/>
    </source>
</evidence>
<dbReference type="STRING" id="631454.N177_3543"/>
<dbReference type="Pfam" id="PF02684">
    <property type="entry name" value="LpxB"/>
    <property type="match status" value="1"/>
</dbReference>
<evidence type="ECO:0000313" key="13">
    <source>
        <dbReference type="Proteomes" id="UP000017819"/>
    </source>
</evidence>
<evidence type="ECO:0000256" key="5">
    <source>
        <dbReference type="ARBA" id="ARBA00022516"/>
    </source>
</evidence>
<dbReference type="NCBIfam" id="TIGR00215">
    <property type="entry name" value="lpxB"/>
    <property type="match status" value="1"/>
</dbReference>
<dbReference type="PATRIC" id="fig|631454.5.peg.3503"/>
<dbReference type="GO" id="GO:0008915">
    <property type="term" value="F:lipid-A-disaccharide synthase activity"/>
    <property type="evidence" value="ECO:0007669"/>
    <property type="project" value="UniProtKB-UniRule"/>
</dbReference>
<keyword evidence="6" id="KW-0441">Lipid A biosynthesis</keyword>
<comment type="similarity">
    <text evidence="2">Belongs to the LpxB family.</text>
</comment>
<comment type="caution">
    <text evidence="12">The sequence shown here is derived from an EMBL/GenBank/DDBJ whole genome shotgun (WGS) entry which is preliminary data.</text>
</comment>
<reference evidence="12 13" key="1">
    <citation type="journal article" date="2014" name="Genome Announc.">
        <title>Draft Genome Sequence of Lutibaculum baratangense Strain AMV1T, Isolated from a Mud Volcano in Andamans, India.</title>
        <authorList>
            <person name="Singh A."/>
            <person name="Sreenivas A."/>
            <person name="Sathyanarayana Reddy G."/>
            <person name="Pinnaka A.K."/>
            <person name="Shivaji S."/>
        </authorList>
    </citation>
    <scope>NUCLEOTIDE SEQUENCE [LARGE SCALE GENOMIC DNA]</scope>
    <source>
        <strain evidence="12 13">AMV1</strain>
    </source>
</reference>
<dbReference type="AlphaFoldDB" id="V4RJR0"/>
<dbReference type="EMBL" id="AWXZ01000039">
    <property type="protein sequence ID" value="ESR23475.1"/>
    <property type="molecule type" value="Genomic_DNA"/>
</dbReference>
<dbReference type="Proteomes" id="UP000017819">
    <property type="component" value="Unassembled WGS sequence"/>
</dbReference>
<dbReference type="GO" id="GO:0016020">
    <property type="term" value="C:membrane"/>
    <property type="evidence" value="ECO:0007669"/>
    <property type="project" value="GOC"/>
</dbReference>
<dbReference type="PANTHER" id="PTHR30372">
    <property type="entry name" value="LIPID-A-DISACCHARIDE SYNTHASE"/>
    <property type="match status" value="1"/>
</dbReference>
<evidence type="ECO:0000256" key="9">
    <source>
        <dbReference type="ARBA" id="ARBA00023098"/>
    </source>
</evidence>
<keyword evidence="8 12" id="KW-0808">Transferase</keyword>
<accession>V4RJR0</accession>
<evidence type="ECO:0000313" key="12">
    <source>
        <dbReference type="EMBL" id="ESR23475.1"/>
    </source>
</evidence>
<evidence type="ECO:0000256" key="4">
    <source>
        <dbReference type="ARBA" id="ARBA00020902"/>
    </source>
</evidence>
<dbReference type="InterPro" id="IPR003835">
    <property type="entry name" value="Glyco_trans_19"/>
</dbReference>
<dbReference type="eggNOG" id="COG0763">
    <property type="taxonomic scope" value="Bacteria"/>
</dbReference>
<evidence type="ECO:0000256" key="11">
    <source>
        <dbReference type="NCBIfam" id="TIGR00215"/>
    </source>
</evidence>
<evidence type="ECO:0000256" key="6">
    <source>
        <dbReference type="ARBA" id="ARBA00022556"/>
    </source>
</evidence>
<dbReference type="GO" id="GO:0005543">
    <property type="term" value="F:phospholipid binding"/>
    <property type="evidence" value="ECO:0007669"/>
    <property type="project" value="TreeGrafter"/>
</dbReference>
<evidence type="ECO:0000256" key="8">
    <source>
        <dbReference type="ARBA" id="ARBA00022679"/>
    </source>
</evidence>
<proteinExistence type="inferred from homology"/>
<keyword evidence="9" id="KW-0443">Lipid metabolism</keyword>
<keyword evidence="7 12" id="KW-0328">Glycosyltransferase</keyword>
<gene>
    <name evidence="12" type="ORF">N177_3543</name>
</gene>
<dbReference type="SUPFAM" id="SSF53756">
    <property type="entry name" value="UDP-Glycosyltransferase/glycogen phosphorylase"/>
    <property type="match status" value="1"/>
</dbReference>
<organism evidence="12 13">
    <name type="scientific">Lutibaculum baratangense AMV1</name>
    <dbReference type="NCBI Taxonomy" id="631454"/>
    <lineage>
        <taxon>Bacteria</taxon>
        <taxon>Pseudomonadati</taxon>
        <taxon>Pseudomonadota</taxon>
        <taxon>Alphaproteobacteria</taxon>
        <taxon>Hyphomicrobiales</taxon>
        <taxon>Tepidamorphaceae</taxon>
        <taxon>Lutibaculum</taxon>
    </lineage>
</organism>
<evidence type="ECO:0000256" key="10">
    <source>
        <dbReference type="ARBA" id="ARBA00048975"/>
    </source>
</evidence>
<keyword evidence="13" id="KW-1185">Reference proteome</keyword>
<sequence>MTGLRIAVIAGEESGDLLGAGLMAALRRSEPDVSFIGVGGRHMEAEGLRSLFPLDEIAVMGPVAIARALRPLLRRIRQAAGDVIAARPDALVIIDSPEFTHRVAKRIRKALPALPIINYSPPTVWAWRSGRARAMRFYVDRAMALLPFEPAAYSRLGGPPCDYVGHPVVEAAKRHLAADLPAEATDADPLLVVLPGSRRSEISRLLGPFAATVARLAAAGHRFRVAMPAVGHLVEELHAATRAWPVPVEIVEGEEQKWLAFRRARAALAASGTVTLQLAIADVPMVVGYKVEPAVAWLAPVFRRLFPMRSVVMANLILDENVVPEFIEEPCTPENLSSALALILGEGRERRKQIEGFSEIRRRMQMDGATPSERAAEIVLETARRASAERGVGAS</sequence>
<dbReference type="OrthoDB" id="9801642at2"/>
<dbReference type="GO" id="GO:0009245">
    <property type="term" value="P:lipid A biosynthetic process"/>
    <property type="evidence" value="ECO:0007669"/>
    <property type="project" value="UniProtKB-UniRule"/>
</dbReference>
<evidence type="ECO:0000256" key="2">
    <source>
        <dbReference type="ARBA" id="ARBA00007868"/>
    </source>
</evidence>
<dbReference type="RefSeq" id="WP_023433661.1">
    <property type="nucleotide sequence ID" value="NZ_AWXZ01000039.1"/>
</dbReference>
<comment type="catalytic activity">
    <reaction evidence="10">
        <text>a lipid X + a UDP-2-N,3-O-bis[(3R)-3-hydroxyacyl]-alpha-D-glucosamine = a lipid A disaccharide + UDP + H(+)</text>
        <dbReference type="Rhea" id="RHEA:67828"/>
        <dbReference type="ChEBI" id="CHEBI:15378"/>
        <dbReference type="ChEBI" id="CHEBI:58223"/>
        <dbReference type="ChEBI" id="CHEBI:137748"/>
        <dbReference type="ChEBI" id="CHEBI:176338"/>
        <dbReference type="ChEBI" id="CHEBI:176343"/>
        <dbReference type="EC" id="2.4.1.182"/>
    </reaction>
</comment>
<protein>
    <recommendedName>
        <fullName evidence="4 11">Lipid-A-disaccharide synthase</fullName>
        <ecNumber evidence="3 11">2.4.1.182</ecNumber>
    </recommendedName>
</protein>
<evidence type="ECO:0000256" key="7">
    <source>
        <dbReference type="ARBA" id="ARBA00022676"/>
    </source>
</evidence>
<dbReference type="EC" id="2.4.1.182" evidence="3 11"/>
<evidence type="ECO:0000256" key="3">
    <source>
        <dbReference type="ARBA" id="ARBA00012687"/>
    </source>
</evidence>
<comment type="function">
    <text evidence="1">Condensation of UDP-2,3-diacylglucosamine and 2,3-diacylglucosamine-1-phosphate to form lipid A disaccharide, a precursor of lipid A, a phosphorylated glycolipid that anchors the lipopolysaccharide to the outer membrane of the cell.</text>
</comment>
<name>V4RJR0_9HYPH</name>
<keyword evidence="5" id="KW-0444">Lipid biosynthesis</keyword>
<dbReference type="PANTHER" id="PTHR30372:SF4">
    <property type="entry name" value="LIPID-A-DISACCHARIDE SYNTHASE, MITOCHONDRIAL-RELATED"/>
    <property type="match status" value="1"/>
</dbReference>